<evidence type="ECO:0000313" key="2">
    <source>
        <dbReference type="Proteomes" id="UP001152888"/>
    </source>
</evidence>
<organism evidence="1 2">
    <name type="scientific">Acanthoscelides obtectus</name>
    <name type="common">Bean weevil</name>
    <name type="synonym">Bruchus obtectus</name>
    <dbReference type="NCBI Taxonomy" id="200917"/>
    <lineage>
        <taxon>Eukaryota</taxon>
        <taxon>Metazoa</taxon>
        <taxon>Ecdysozoa</taxon>
        <taxon>Arthropoda</taxon>
        <taxon>Hexapoda</taxon>
        <taxon>Insecta</taxon>
        <taxon>Pterygota</taxon>
        <taxon>Neoptera</taxon>
        <taxon>Endopterygota</taxon>
        <taxon>Coleoptera</taxon>
        <taxon>Polyphaga</taxon>
        <taxon>Cucujiformia</taxon>
        <taxon>Chrysomeloidea</taxon>
        <taxon>Chrysomelidae</taxon>
        <taxon>Bruchinae</taxon>
        <taxon>Bruchini</taxon>
        <taxon>Acanthoscelides</taxon>
    </lineage>
</organism>
<dbReference type="AlphaFoldDB" id="A0A9P0PB21"/>
<dbReference type="EMBL" id="CAKOFQ010006863">
    <property type="protein sequence ID" value="CAH1977709.1"/>
    <property type="molecule type" value="Genomic_DNA"/>
</dbReference>
<reference evidence="1" key="1">
    <citation type="submission" date="2022-03" db="EMBL/GenBank/DDBJ databases">
        <authorList>
            <person name="Sayadi A."/>
        </authorList>
    </citation>
    <scope>NUCLEOTIDE SEQUENCE</scope>
</reference>
<evidence type="ECO:0000313" key="1">
    <source>
        <dbReference type="EMBL" id="CAH1977709.1"/>
    </source>
</evidence>
<sequence>MLAPMCECDVRVVRKNVPPCLSIVSQ</sequence>
<proteinExistence type="predicted"/>
<protein>
    <submittedName>
        <fullName evidence="1">Uncharacterized protein</fullName>
    </submittedName>
</protein>
<gene>
    <name evidence="1" type="ORF">ACAOBT_LOCUS12837</name>
</gene>
<comment type="caution">
    <text evidence="1">The sequence shown here is derived from an EMBL/GenBank/DDBJ whole genome shotgun (WGS) entry which is preliminary data.</text>
</comment>
<accession>A0A9P0PB21</accession>
<name>A0A9P0PB21_ACAOB</name>
<dbReference type="Proteomes" id="UP001152888">
    <property type="component" value="Unassembled WGS sequence"/>
</dbReference>
<keyword evidence="2" id="KW-1185">Reference proteome</keyword>